<keyword evidence="5 6" id="KW-0349">Heme</keyword>
<feature type="transmembrane region" description="Helical" evidence="7">
    <location>
        <begin position="12"/>
        <end position="32"/>
    </location>
</feature>
<proteinExistence type="inferred from homology"/>
<dbReference type="InterPro" id="IPR017972">
    <property type="entry name" value="Cyt_P450_CS"/>
</dbReference>
<feature type="binding site" description="axial binding residue" evidence="5">
    <location>
        <position position="473"/>
    </location>
    <ligand>
        <name>heme</name>
        <dbReference type="ChEBI" id="CHEBI:30413"/>
    </ligand>
    <ligandPart>
        <name>Fe</name>
        <dbReference type="ChEBI" id="CHEBI:18248"/>
    </ligandPart>
</feature>
<comment type="caution">
    <text evidence="8">The sequence shown here is derived from an EMBL/GenBank/DDBJ whole genome shotgun (WGS) entry which is preliminary data.</text>
</comment>
<dbReference type="PRINTS" id="PR00385">
    <property type="entry name" value="P450"/>
</dbReference>
<dbReference type="PANTHER" id="PTHR24305:SF156">
    <property type="entry name" value="P450, PUTATIVE (EUROFUNG)-RELATED"/>
    <property type="match status" value="1"/>
</dbReference>
<dbReference type="CDD" id="cd11062">
    <property type="entry name" value="CYP58-like"/>
    <property type="match status" value="1"/>
</dbReference>
<dbReference type="InterPro" id="IPR001128">
    <property type="entry name" value="Cyt_P450"/>
</dbReference>
<evidence type="ECO:0000256" key="4">
    <source>
        <dbReference type="ARBA" id="ARBA00023004"/>
    </source>
</evidence>
<keyword evidence="2 5" id="KW-0479">Metal-binding</keyword>
<dbReference type="PROSITE" id="PS00086">
    <property type="entry name" value="CYTOCHROME_P450"/>
    <property type="match status" value="1"/>
</dbReference>
<keyword evidence="4 5" id="KW-0408">Iron</keyword>
<dbReference type="GO" id="GO:0016705">
    <property type="term" value="F:oxidoreductase activity, acting on paired donors, with incorporation or reduction of molecular oxygen"/>
    <property type="evidence" value="ECO:0007669"/>
    <property type="project" value="InterPro"/>
</dbReference>
<keyword evidence="7" id="KW-0812">Transmembrane</keyword>
<dbReference type="GO" id="GO:0005506">
    <property type="term" value="F:iron ion binding"/>
    <property type="evidence" value="ECO:0007669"/>
    <property type="project" value="InterPro"/>
</dbReference>
<evidence type="ECO:0000256" key="1">
    <source>
        <dbReference type="ARBA" id="ARBA00001971"/>
    </source>
</evidence>
<name>A0AA39CSW6_9EURO</name>
<keyword evidence="3 6" id="KW-0560">Oxidoreductase</keyword>
<dbReference type="PRINTS" id="PR00463">
    <property type="entry name" value="EP450I"/>
</dbReference>
<evidence type="ECO:0000256" key="7">
    <source>
        <dbReference type="SAM" id="Phobius"/>
    </source>
</evidence>
<evidence type="ECO:0000313" key="9">
    <source>
        <dbReference type="Proteomes" id="UP001172681"/>
    </source>
</evidence>
<keyword evidence="6" id="KW-0503">Monooxygenase</keyword>
<feature type="transmembrane region" description="Helical" evidence="7">
    <location>
        <begin position="214"/>
        <end position="232"/>
    </location>
</feature>
<dbReference type="EMBL" id="JAPDRN010000130">
    <property type="protein sequence ID" value="KAJ9619716.1"/>
    <property type="molecule type" value="Genomic_DNA"/>
</dbReference>
<dbReference type="InterPro" id="IPR002401">
    <property type="entry name" value="Cyt_P450_E_grp-I"/>
</dbReference>
<gene>
    <name evidence="8" type="ORF">H2204_012584</name>
</gene>
<dbReference type="InterPro" id="IPR050121">
    <property type="entry name" value="Cytochrome_P450_monoxygenase"/>
</dbReference>
<evidence type="ECO:0000313" key="8">
    <source>
        <dbReference type="EMBL" id="KAJ9619716.1"/>
    </source>
</evidence>
<keyword evidence="9" id="KW-1185">Reference proteome</keyword>
<dbReference type="Proteomes" id="UP001172681">
    <property type="component" value="Unassembled WGS sequence"/>
</dbReference>
<keyword evidence="7" id="KW-0472">Membrane</keyword>
<dbReference type="PANTHER" id="PTHR24305">
    <property type="entry name" value="CYTOCHROME P450"/>
    <property type="match status" value="1"/>
</dbReference>
<organism evidence="8 9">
    <name type="scientific">Knufia peltigerae</name>
    <dbReference type="NCBI Taxonomy" id="1002370"/>
    <lineage>
        <taxon>Eukaryota</taxon>
        <taxon>Fungi</taxon>
        <taxon>Dikarya</taxon>
        <taxon>Ascomycota</taxon>
        <taxon>Pezizomycotina</taxon>
        <taxon>Eurotiomycetes</taxon>
        <taxon>Chaetothyriomycetidae</taxon>
        <taxon>Chaetothyriales</taxon>
        <taxon>Trichomeriaceae</taxon>
        <taxon>Knufia</taxon>
    </lineage>
</organism>
<dbReference type="Pfam" id="PF00067">
    <property type="entry name" value="p450"/>
    <property type="match status" value="1"/>
</dbReference>
<sequence>MTVNEARFWNEMVSTLVLMATILPLAVILYRVRFHPLSHLPGPWFAAVGPFFLSIICYLGIEARVMRHYHEKYKTKTLRVSTNSVSISDPDAMHEIYVAQGGFVKDDRYANFTMGPVVSIFSAIDADYRNLRGQRLRNATQQQQIIGECIRDFMDQFRLLKEANDEVDILDLCARLSIDVVTGYLLGRRYDGLHEHDDLPISQRKHTKLSANPFVFSIVAFARFSLLPNWLFRCTYAASTWWASSPEVDRSFKRLGEYSDRLLKKTSTASQAEGIDSTDRSSSSSPMTYQGRLLAAGISPFEAKVQAQATIFAGADSTAIVLATILFHLVQNPSVNKRLHDEVESPEAQNMDTSQLPYLRAVVKEGLRLAMTNPTRLTRVVPPSGLQVCGQTIPPGTVVGCAAYVLHHDADVFDKPFEFQPERWLLPSTDEIVPSSIHDGDEVSHRLLPPKKGQQRELMEKHMIPFGVGLRDCLGKNLAMQEIHEAVRVVAASNILEGATTIQHQIKMKEWFNGEIIGHRLEIKWC</sequence>
<dbReference type="SUPFAM" id="SSF48264">
    <property type="entry name" value="Cytochrome P450"/>
    <property type="match status" value="1"/>
</dbReference>
<keyword evidence="7" id="KW-1133">Transmembrane helix</keyword>
<evidence type="ECO:0000256" key="3">
    <source>
        <dbReference type="ARBA" id="ARBA00023002"/>
    </source>
</evidence>
<reference evidence="8" key="1">
    <citation type="submission" date="2022-10" db="EMBL/GenBank/DDBJ databases">
        <title>Culturing micro-colonial fungi from biological soil crusts in the Mojave desert and describing Neophaeococcomyces mojavensis, and introducing the new genera and species Taxawa tesnikishii.</title>
        <authorList>
            <person name="Kurbessoian T."/>
            <person name="Stajich J.E."/>
        </authorList>
    </citation>
    <scope>NUCLEOTIDE SEQUENCE</scope>
    <source>
        <strain evidence="8">TK_35</strain>
    </source>
</reference>
<dbReference type="AlphaFoldDB" id="A0AA39CSW6"/>
<accession>A0AA39CSW6</accession>
<evidence type="ECO:0008006" key="10">
    <source>
        <dbReference type="Google" id="ProtNLM"/>
    </source>
</evidence>
<evidence type="ECO:0000256" key="6">
    <source>
        <dbReference type="RuleBase" id="RU000461"/>
    </source>
</evidence>
<dbReference type="InterPro" id="IPR036396">
    <property type="entry name" value="Cyt_P450_sf"/>
</dbReference>
<feature type="transmembrane region" description="Helical" evidence="7">
    <location>
        <begin position="44"/>
        <end position="61"/>
    </location>
</feature>
<dbReference type="GO" id="GO:0020037">
    <property type="term" value="F:heme binding"/>
    <property type="evidence" value="ECO:0007669"/>
    <property type="project" value="InterPro"/>
</dbReference>
<protein>
    <recommendedName>
        <fullName evidence="10">Cytochrome P450</fullName>
    </recommendedName>
</protein>
<evidence type="ECO:0000256" key="2">
    <source>
        <dbReference type="ARBA" id="ARBA00022723"/>
    </source>
</evidence>
<dbReference type="Gene3D" id="1.10.630.10">
    <property type="entry name" value="Cytochrome P450"/>
    <property type="match status" value="1"/>
</dbReference>
<dbReference type="GO" id="GO:0004497">
    <property type="term" value="F:monooxygenase activity"/>
    <property type="evidence" value="ECO:0007669"/>
    <property type="project" value="UniProtKB-KW"/>
</dbReference>
<evidence type="ECO:0000256" key="5">
    <source>
        <dbReference type="PIRSR" id="PIRSR602401-1"/>
    </source>
</evidence>
<comment type="similarity">
    <text evidence="6">Belongs to the cytochrome P450 family.</text>
</comment>
<comment type="cofactor">
    <cofactor evidence="1 5">
        <name>heme</name>
        <dbReference type="ChEBI" id="CHEBI:30413"/>
    </cofactor>
</comment>